<evidence type="ECO:0000313" key="2">
    <source>
        <dbReference type="Proteomes" id="UP000541444"/>
    </source>
</evidence>
<gene>
    <name evidence="1" type="ORF">GIB67_016492</name>
</gene>
<organism evidence="1 2">
    <name type="scientific">Kingdonia uniflora</name>
    <dbReference type="NCBI Taxonomy" id="39325"/>
    <lineage>
        <taxon>Eukaryota</taxon>
        <taxon>Viridiplantae</taxon>
        <taxon>Streptophyta</taxon>
        <taxon>Embryophyta</taxon>
        <taxon>Tracheophyta</taxon>
        <taxon>Spermatophyta</taxon>
        <taxon>Magnoliopsida</taxon>
        <taxon>Ranunculales</taxon>
        <taxon>Circaeasteraceae</taxon>
        <taxon>Kingdonia</taxon>
    </lineage>
</organism>
<dbReference type="EMBL" id="JACGCM010001722">
    <property type="protein sequence ID" value="KAF6151014.1"/>
    <property type="molecule type" value="Genomic_DNA"/>
</dbReference>
<keyword evidence="2" id="KW-1185">Reference proteome</keyword>
<comment type="caution">
    <text evidence="1">The sequence shown here is derived from an EMBL/GenBank/DDBJ whole genome shotgun (WGS) entry which is preliminary data.</text>
</comment>
<dbReference type="AlphaFoldDB" id="A0A7J7M8A6"/>
<feature type="non-terminal residue" evidence="1">
    <location>
        <position position="1"/>
    </location>
</feature>
<name>A0A7J7M8A6_9MAGN</name>
<accession>A0A7J7M8A6</accession>
<reference evidence="1 2" key="1">
    <citation type="journal article" date="2020" name="IScience">
        <title>Genome Sequencing of the Endangered Kingdonia uniflora (Circaeasteraceae, Ranunculales) Reveals Potential Mechanisms of Evolutionary Specialization.</title>
        <authorList>
            <person name="Sun Y."/>
            <person name="Deng T."/>
            <person name="Zhang A."/>
            <person name="Moore M.J."/>
            <person name="Landis J.B."/>
            <person name="Lin N."/>
            <person name="Zhang H."/>
            <person name="Zhang X."/>
            <person name="Huang J."/>
            <person name="Zhang X."/>
            <person name="Sun H."/>
            <person name="Wang H."/>
        </authorList>
    </citation>
    <scope>NUCLEOTIDE SEQUENCE [LARGE SCALE GENOMIC DNA]</scope>
    <source>
        <strain evidence="1">TB1705</strain>
        <tissue evidence="1">Leaf</tissue>
    </source>
</reference>
<proteinExistence type="predicted"/>
<protein>
    <submittedName>
        <fullName evidence="1">Uncharacterized protein</fullName>
    </submittedName>
</protein>
<dbReference type="Proteomes" id="UP000541444">
    <property type="component" value="Unassembled WGS sequence"/>
</dbReference>
<sequence length="64" mass="7523">RSDVIASVKAELGKPITFILTKERYLYLLIAVLQHRQCLRIEEAKSCLLNFYLHSRDVYWAVKV</sequence>
<evidence type="ECO:0000313" key="1">
    <source>
        <dbReference type="EMBL" id="KAF6151014.1"/>
    </source>
</evidence>